<feature type="compositionally biased region" description="Low complexity" evidence="5">
    <location>
        <begin position="160"/>
        <end position="172"/>
    </location>
</feature>
<feature type="compositionally biased region" description="Polar residues" evidence="5">
    <location>
        <begin position="501"/>
        <end position="510"/>
    </location>
</feature>
<evidence type="ECO:0000256" key="5">
    <source>
        <dbReference type="SAM" id="MobiDB-lite"/>
    </source>
</evidence>
<feature type="compositionally biased region" description="Basic residues" evidence="5">
    <location>
        <begin position="514"/>
        <end position="529"/>
    </location>
</feature>
<protein>
    <submittedName>
        <fullName evidence="10">Fusaric acid resistance protein-like-domain-containing protein</fullName>
    </submittedName>
</protein>
<organism evidence="10 11">
    <name type="scientific">Phascolomyces articulosus</name>
    <dbReference type="NCBI Taxonomy" id="60185"/>
    <lineage>
        <taxon>Eukaryota</taxon>
        <taxon>Fungi</taxon>
        <taxon>Fungi incertae sedis</taxon>
        <taxon>Mucoromycota</taxon>
        <taxon>Mucoromycotina</taxon>
        <taxon>Mucoromycetes</taxon>
        <taxon>Mucorales</taxon>
        <taxon>Lichtheimiaceae</taxon>
        <taxon>Phascolomyces</taxon>
    </lineage>
</organism>
<feature type="transmembrane region" description="Helical" evidence="6">
    <location>
        <begin position="886"/>
        <end position="903"/>
    </location>
</feature>
<feature type="transmembrane region" description="Helical" evidence="6">
    <location>
        <begin position="813"/>
        <end position="829"/>
    </location>
</feature>
<feature type="region of interest" description="Disordered" evidence="5">
    <location>
        <begin position="501"/>
        <end position="534"/>
    </location>
</feature>
<dbReference type="InterPro" id="IPR049453">
    <property type="entry name" value="Memb_transporter_dom"/>
</dbReference>
<sequence length="1220" mass="139539">MAKRLPRNAAPIPFPTSTVLRGQQQQTTLSASPGSYVNDRHSTLSQWGEQVSDIPTRSPSSYSEIEVVLEDGIIQKRTVSLSTIPEPALHSDVDSTMEGGDENNILHQQPGQHQQQAAEHEPPLIPRRNTNQNRETTPLLRDASQRPHQNYQGVSGLSESSSTSTSDTDSSDAPFFPTDGNKKRRYRPIASKDGDPDHYGCWSRIKQKWHAVRSFTLTHAQRQVLKCSFAYFIGSLFTFVPALNSLIGNNRVSSHIVATATVFFNPAKSLGGMVEAAAYGWGYVFFALAICVGSMVSTDFFVDRDYYDIAHSISLFFWLAGATYVIAFFKAHWNKPPVATASSLCFIIIFIIVVREGSANRGDFDTTRIEQITSAVATGTVITVSACILFWPFSAAKKLNKDLDATLTSYRVLLKLLTKTFLLDDDLPEFTANKSLQTAIESHRASFTALQKSLKEAKLEVMWNSQVRGRTHEYEQIVKSMQRLAQHVGGLRSSCGLQFERMSTTQQQQENARKSKNRLQRSREKRKAKSAGGEWNIRASYRRRRLENEMRRQKTMQVVSDAEITSMSESSDREEDDSGMALIEFIHTIRQPLKSLAYTAKQTIYNLQFSFVPVTPSTRVKKAIPTYDTLEANLEKAIALFEVSQRQAVQKLHQRRMRHMHHRTGGSEEDPAGYAPGEDVFLVYFFVFNMIEFARELITLVRAVREWSDAGEIAKSMHWWKALTWKKSEGHKSPRRKSSFSGFVPNERNTMNTLHTPEPTTTWRKFFLRMWRTLSLFKLQKVRYAVKCTIAAVVLALPAFMESTGNWFREWRMEWALITLMVVMTPTVGMTNLVSIYRILSTVLGVVAAMILYMLFPANMYVLPIVTWLFSIPNFWLILNHKHGKFGQFTLLAFNLVMLNKYNDRDTNKVEVWRLALQRCVAIIVGVIYGLIANNYVWPFEARSELRKQFSDFLLRMAFLYQKLVSVYSERPADDHHLQQHQRVLSSSSAATSYSGNPTTMIKDDSDSTETLVGQRQIARQTFQEMELGLQRTLLELQALLAQTPNEPRLKGAFPVATYKEMLMSCQNIIDKFLSMRAVILKDAWFEDVQRDFIMPVSRERREMVGNVLLYFYLLASALRLKTPLPPYFPPARSAWQSLIVRLRELPIAQSQQLLEKEHVYVLYYAYVTMMEDIIRDLDKLGENMTRLFGSLVPPDQWERLFETDDMEQGSLFIERQHSL</sequence>
<evidence type="ECO:0000259" key="9">
    <source>
        <dbReference type="Pfam" id="PF13515"/>
    </source>
</evidence>
<comment type="subcellular location">
    <subcellularLocation>
        <location evidence="1">Membrane</location>
        <topology evidence="1">Multi-pass membrane protein</topology>
    </subcellularLocation>
</comment>
<feature type="transmembrane region" description="Helical" evidence="6">
    <location>
        <begin position="915"/>
        <end position="938"/>
    </location>
</feature>
<feature type="region of interest" description="Disordered" evidence="5">
    <location>
        <begin position="85"/>
        <end position="191"/>
    </location>
</feature>
<name>A0AAD5KBX5_9FUNG</name>
<dbReference type="InterPro" id="IPR018823">
    <property type="entry name" value="ArAE_2_N"/>
</dbReference>
<feature type="transmembrane region" description="Helical" evidence="6">
    <location>
        <begin position="836"/>
        <end position="855"/>
    </location>
</feature>
<dbReference type="InterPro" id="IPR052430">
    <property type="entry name" value="IVT-Associated"/>
</dbReference>
<evidence type="ECO:0000313" key="11">
    <source>
        <dbReference type="Proteomes" id="UP001209540"/>
    </source>
</evidence>
<feature type="region of interest" description="Disordered" evidence="5">
    <location>
        <begin position="1"/>
        <end position="41"/>
    </location>
</feature>
<dbReference type="InterPro" id="IPR018820">
    <property type="entry name" value="BRE4-related_DUF2421"/>
</dbReference>
<comment type="caution">
    <text evidence="10">The sequence shown here is derived from an EMBL/GenBank/DDBJ whole genome shotgun (WGS) entry which is preliminary data.</text>
</comment>
<dbReference type="Proteomes" id="UP001209540">
    <property type="component" value="Unassembled WGS sequence"/>
</dbReference>
<dbReference type="Pfam" id="PF10334">
    <property type="entry name" value="BRE4"/>
    <property type="match status" value="1"/>
</dbReference>
<feature type="domain" description="DUF2421" evidence="7">
    <location>
        <begin position="1020"/>
        <end position="1130"/>
    </location>
</feature>
<dbReference type="AlphaFoldDB" id="A0AAD5KBX5"/>
<dbReference type="GO" id="GO:0016020">
    <property type="term" value="C:membrane"/>
    <property type="evidence" value="ECO:0007669"/>
    <property type="project" value="UniProtKB-SubCell"/>
</dbReference>
<feature type="domain" description="Putative ER transporter 6TM N-terminal" evidence="8">
    <location>
        <begin position="306"/>
        <end position="558"/>
    </location>
</feature>
<proteinExistence type="predicted"/>
<feature type="transmembrane region" description="Helical" evidence="6">
    <location>
        <begin position="374"/>
        <end position="393"/>
    </location>
</feature>
<gene>
    <name evidence="10" type="ORF">BDA99DRAFT_492260</name>
</gene>
<evidence type="ECO:0000256" key="4">
    <source>
        <dbReference type="ARBA" id="ARBA00023136"/>
    </source>
</evidence>
<reference evidence="10" key="1">
    <citation type="journal article" date="2022" name="IScience">
        <title>Evolution of zygomycete secretomes and the origins of terrestrial fungal ecologies.</title>
        <authorList>
            <person name="Chang Y."/>
            <person name="Wang Y."/>
            <person name="Mondo S."/>
            <person name="Ahrendt S."/>
            <person name="Andreopoulos W."/>
            <person name="Barry K."/>
            <person name="Beard J."/>
            <person name="Benny G.L."/>
            <person name="Blankenship S."/>
            <person name="Bonito G."/>
            <person name="Cuomo C."/>
            <person name="Desiro A."/>
            <person name="Gervers K.A."/>
            <person name="Hundley H."/>
            <person name="Kuo A."/>
            <person name="LaButti K."/>
            <person name="Lang B.F."/>
            <person name="Lipzen A."/>
            <person name="O'Donnell K."/>
            <person name="Pangilinan J."/>
            <person name="Reynolds N."/>
            <person name="Sandor L."/>
            <person name="Smith M.E."/>
            <person name="Tsang A."/>
            <person name="Grigoriev I.V."/>
            <person name="Stajich J.E."/>
            <person name="Spatafora J.W."/>
        </authorList>
    </citation>
    <scope>NUCLEOTIDE SEQUENCE</scope>
    <source>
        <strain evidence="10">RSA 2281</strain>
    </source>
</reference>
<feature type="compositionally biased region" description="Polar residues" evidence="5">
    <location>
        <begin position="146"/>
        <end position="159"/>
    </location>
</feature>
<accession>A0AAD5KBX5</accession>
<keyword evidence="3 6" id="KW-1133">Transmembrane helix</keyword>
<evidence type="ECO:0000259" key="7">
    <source>
        <dbReference type="Pfam" id="PF10334"/>
    </source>
</evidence>
<dbReference type="EMBL" id="JAIXMP010000001">
    <property type="protein sequence ID" value="KAI9278480.1"/>
    <property type="molecule type" value="Genomic_DNA"/>
</dbReference>
<feature type="domain" description="Integral membrane bound transporter" evidence="9">
    <location>
        <begin position="805"/>
        <end position="932"/>
    </location>
</feature>
<evidence type="ECO:0000256" key="3">
    <source>
        <dbReference type="ARBA" id="ARBA00022989"/>
    </source>
</evidence>
<dbReference type="Pfam" id="PF13515">
    <property type="entry name" value="FUSC_2"/>
    <property type="match status" value="1"/>
</dbReference>
<feature type="transmembrane region" description="Helical" evidence="6">
    <location>
        <begin position="278"/>
        <end position="297"/>
    </location>
</feature>
<feature type="transmembrane region" description="Helical" evidence="6">
    <location>
        <begin position="309"/>
        <end position="329"/>
    </location>
</feature>
<feature type="transmembrane region" description="Helical" evidence="6">
    <location>
        <begin position="229"/>
        <end position="247"/>
    </location>
</feature>
<feature type="compositionally biased region" description="Low complexity" evidence="5">
    <location>
        <begin position="107"/>
        <end position="117"/>
    </location>
</feature>
<keyword evidence="2 6" id="KW-0812">Transmembrane</keyword>
<evidence type="ECO:0000313" key="10">
    <source>
        <dbReference type="EMBL" id="KAI9278480.1"/>
    </source>
</evidence>
<keyword evidence="11" id="KW-1185">Reference proteome</keyword>
<reference evidence="10" key="2">
    <citation type="submission" date="2023-02" db="EMBL/GenBank/DDBJ databases">
        <authorList>
            <consortium name="DOE Joint Genome Institute"/>
            <person name="Mondo S.J."/>
            <person name="Chang Y."/>
            <person name="Wang Y."/>
            <person name="Ahrendt S."/>
            <person name="Andreopoulos W."/>
            <person name="Barry K."/>
            <person name="Beard J."/>
            <person name="Benny G.L."/>
            <person name="Blankenship S."/>
            <person name="Bonito G."/>
            <person name="Cuomo C."/>
            <person name="Desiro A."/>
            <person name="Gervers K.A."/>
            <person name="Hundley H."/>
            <person name="Kuo A."/>
            <person name="LaButti K."/>
            <person name="Lang B.F."/>
            <person name="Lipzen A."/>
            <person name="O'Donnell K."/>
            <person name="Pangilinan J."/>
            <person name="Reynolds N."/>
            <person name="Sandor L."/>
            <person name="Smith M.W."/>
            <person name="Tsang A."/>
            <person name="Grigoriev I.V."/>
            <person name="Stajich J.E."/>
            <person name="Spatafora J.W."/>
        </authorList>
    </citation>
    <scope>NUCLEOTIDE SEQUENCE</scope>
    <source>
        <strain evidence="10">RSA 2281</strain>
    </source>
</reference>
<dbReference type="PANTHER" id="PTHR47804">
    <property type="entry name" value="60S RIBOSOMAL PROTEIN L19"/>
    <property type="match status" value="1"/>
</dbReference>
<keyword evidence="4 6" id="KW-0472">Membrane</keyword>
<dbReference type="InterPro" id="IPR023244">
    <property type="entry name" value="Brefeldin_A-sensitivity_4"/>
</dbReference>
<feature type="region of interest" description="Disordered" evidence="5">
    <location>
        <begin position="984"/>
        <end position="1008"/>
    </location>
</feature>
<evidence type="ECO:0000256" key="1">
    <source>
        <dbReference type="ARBA" id="ARBA00004141"/>
    </source>
</evidence>
<feature type="region of interest" description="Disordered" evidence="5">
    <location>
        <begin position="549"/>
        <end position="576"/>
    </location>
</feature>
<dbReference type="PRINTS" id="PR02047">
    <property type="entry name" value="BREFELDNASP4"/>
</dbReference>
<feature type="transmembrane region" description="Helical" evidence="6">
    <location>
        <begin position="336"/>
        <end position="354"/>
    </location>
</feature>
<dbReference type="PANTHER" id="PTHR47804:SF1">
    <property type="entry name" value="DUF2421 DOMAIN-CONTAINING PROTEIN"/>
    <property type="match status" value="1"/>
</dbReference>
<feature type="compositionally biased region" description="Low complexity" evidence="5">
    <location>
        <begin position="986"/>
        <end position="995"/>
    </location>
</feature>
<evidence type="ECO:0000256" key="6">
    <source>
        <dbReference type="SAM" id="Phobius"/>
    </source>
</evidence>
<evidence type="ECO:0000259" key="8">
    <source>
        <dbReference type="Pfam" id="PF10337"/>
    </source>
</evidence>
<dbReference type="Pfam" id="PF10337">
    <property type="entry name" value="ArAE_2_N"/>
    <property type="match status" value="1"/>
</dbReference>
<evidence type="ECO:0000256" key="2">
    <source>
        <dbReference type="ARBA" id="ARBA00022692"/>
    </source>
</evidence>
<feature type="compositionally biased region" description="Polar residues" evidence="5">
    <location>
        <begin position="15"/>
        <end position="35"/>
    </location>
</feature>